<dbReference type="GO" id="GO:0015079">
    <property type="term" value="F:potassium ion transmembrane transporter activity"/>
    <property type="evidence" value="ECO:0007669"/>
    <property type="project" value="InterPro"/>
</dbReference>
<dbReference type="PANTHER" id="PTHR43833">
    <property type="entry name" value="POTASSIUM CHANNEL PROTEIN 2-RELATED-RELATED"/>
    <property type="match status" value="1"/>
</dbReference>
<feature type="domain" description="RCK N-terminal" evidence="3">
    <location>
        <begin position="1"/>
        <end position="115"/>
    </location>
</feature>
<keyword evidence="1" id="KW-0406">Ion transport</keyword>
<dbReference type="InterPro" id="IPR003148">
    <property type="entry name" value="RCK_N"/>
</dbReference>
<proteinExistence type="predicted"/>
<dbReference type="PROSITE" id="PS51201">
    <property type="entry name" value="RCK_N"/>
    <property type="match status" value="1"/>
</dbReference>
<evidence type="ECO:0000259" key="3">
    <source>
        <dbReference type="PROSITE" id="PS51201"/>
    </source>
</evidence>
<dbReference type="AlphaFoldDB" id="T0Z6L3"/>
<dbReference type="Gene3D" id="3.40.50.720">
    <property type="entry name" value="NAD(P)-binding Rossmann-like Domain"/>
    <property type="match status" value="1"/>
</dbReference>
<dbReference type="SUPFAM" id="SSF51735">
    <property type="entry name" value="NAD(P)-binding Rossmann-fold domains"/>
    <property type="match status" value="1"/>
</dbReference>
<accession>T0Z6L3</accession>
<protein>
    <submittedName>
        <fullName evidence="4">TrkA-N domain protein</fullName>
    </submittedName>
</protein>
<organism evidence="4">
    <name type="scientific">mine drainage metagenome</name>
    <dbReference type="NCBI Taxonomy" id="410659"/>
    <lineage>
        <taxon>unclassified sequences</taxon>
        <taxon>metagenomes</taxon>
        <taxon>ecological metagenomes</taxon>
    </lineage>
</organism>
<dbReference type="GO" id="GO:0005886">
    <property type="term" value="C:plasma membrane"/>
    <property type="evidence" value="ECO:0007669"/>
    <property type="project" value="InterPro"/>
</dbReference>
<gene>
    <name evidence="4" type="ORF">B1B_13708</name>
</gene>
<reference evidence="4" key="1">
    <citation type="submission" date="2013-08" db="EMBL/GenBank/DDBJ databases">
        <authorList>
            <person name="Mendez C."/>
            <person name="Richter M."/>
            <person name="Ferrer M."/>
            <person name="Sanchez J."/>
        </authorList>
    </citation>
    <scope>NUCLEOTIDE SEQUENCE</scope>
</reference>
<comment type="caution">
    <text evidence="4">The sequence shown here is derived from an EMBL/GenBank/DDBJ whole genome shotgun (WGS) entry which is preliminary data.</text>
</comment>
<keyword evidence="2" id="KW-0630">Potassium</keyword>
<dbReference type="EMBL" id="AUZY01009035">
    <property type="protein sequence ID" value="EQD43666.1"/>
    <property type="molecule type" value="Genomic_DNA"/>
</dbReference>
<dbReference type="Pfam" id="PF02254">
    <property type="entry name" value="TrkA_N"/>
    <property type="match status" value="1"/>
</dbReference>
<dbReference type="PANTHER" id="PTHR43833:SF8">
    <property type="entry name" value="TRK SYSTEM POTASSIUM UPTAKE PROTEIN TRKA"/>
    <property type="match status" value="1"/>
</dbReference>
<dbReference type="InterPro" id="IPR036291">
    <property type="entry name" value="NAD(P)-bd_dom_sf"/>
</dbReference>
<evidence type="ECO:0000256" key="1">
    <source>
        <dbReference type="ARBA" id="ARBA00022538"/>
    </source>
</evidence>
<dbReference type="PRINTS" id="PR00335">
    <property type="entry name" value="KUPTAKETRKA"/>
</dbReference>
<feature type="non-terminal residue" evidence="4">
    <location>
        <position position="118"/>
    </location>
</feature>
<dbReference type="InterPro" id="IPR006036">
    <property type="entry name" value="K_uptake_TrkA"/>
</dbReference>
<evidence type="ECO:0000256" key="2">
    <source>
        <dbReference type="ARBA" id="ARBA00022958"/>
    </source>
</evidence>
<keyword evidence="1" id="KW-0633">Potassium transport</keyword>
<name>T0Z6L3_9ZZZZ</name>
<reference evidence="4" key="2">
    <citation type="journal article" date="2014" name="ISME J.">
        <title>Microbial stratification in low pH oxic and suboxic macroscopic growths along an acid mine drainage.</title>
        <authorList>
            <person name="Mendez-Garcia C."/>
            <person name="Mesa V."/>
            <person name="Sprenger R.R."/>
            <person name="Richter M."/>
            <person name="Diez M.S."/>
            <person name="Solano J."/>
            <person name="Bargiela R."/>
            <person name="Golyshina O.V."/>
            <person name="Manteca A."/>
            <person name="Ramos J.L."/>
            <person name="Gallego J.R."/>
            <person name="Llorente I."/>
            <person name="Martins Dos Santos V.A."/>
            <person name="Jensen O.N."/>
            <person name="Pelaez A.I."/>
            <person name="Sanchez J."/>
            <person name="Ferrer M."/>
        </authorList>
    </citation>
    <scope>NUCLEOTIDE SEQUENCE</scope>
</reference>
<evidence type="ECO:0000313" key="4">
    <source>
        <dbReference type="EMBL" id="EQD43666.1"/>
    </source>
</evidence>
<dbReference type="InterPro" id="IPR050721">
    <property type="entry name" value="Trk_Ktr_HKT_K-transport"/>
</dbReference>
<keyword evidence="1" id="KW-0813">Transport</keyword>
<sequence length="118" mass="12811">MGCGRVGSALAKDLAADGHQVTVVDSSRAAFDRLGAGFPGRMVLGNGTDQHVLEESGAAETDWFISVTNGDNRNIMSAQVAQEIFQIPRVMTRIYDPIREQVYREMGLYTYCPTLVGA</sequence>